<dbReference type="OrthoDB" id="176710at2"/>
<dbReference type="PANTHER" id="PTHR30469">
    <property type="entry name" value="MULTIDRUG RESISTANCE PROTEIN MDTA"/>
    <property type="match status" value="1"/>
</dbReference>
<dbReference type="Gene3D" id="1.10.287.470">
    <property type="entry name" value="Helix hairpin bin"/>
    <property type="match status" value="1"/>
</dbReference>
<accession>A0A1H4DRJ4</accession>
<organism evidence="2 3">
    <name type="scientific">Desulfuromusa kysingii</name>
    <dbReference type="NCBI Taxonomy" id="37625"/>
    <lineage>
        <taxon>Bacteria</taxon>
        <taxon>Pseudomonadati</taxon>
        <taxon>Thermodesulfobacteriota</taxon>
        <taxon>Desulfuromonadia</taxon>
        <taxon>Desulfuromonadales</taxon>
        <taxon>Geopsychrobacteraceae</taxon>
        <taxon>Desulfuromusa</taxon>
    </lineage>
</organism>
<evidence type="ECO:0000313" key="3">
    <source>
        <dbReference type="Proteomes" id="UP000199409"/>
    </source>
</evidence>
<name>A0A1H4DRJ4_9BACT</name>
<dbReference type="InterPro" id="IPR006143">
    <property type="entry name" value="RND_pump_MFP"/>
</dbReference>
<dbReference type="EMBL" id="FNQN01000011">
    <property type="protein sequence ID" value="SEA75196.1"/>
    <property type="molecule type" value="Genomic_DNA"/>
</dbReference>
<dbReference type="Gene3D" id="2.40.30.170">
    <property type="match status" value="1"/>
</dbReference>
<dbReference type="Proteomes" id="UP000199409">
    <property type="component" value="Unassembled WGS sequence"/>
</dbReference>
<dbReference type="Gene3D" id="2.40.50.100">
    <property type="match status" value="1"/>
</dbReference>
<sequence>MKKKLFIILFVIVMIVAGAMLLTKRRHENAAIPVAQPMIHSVRTTLPVERTLMQTHSYLAELKAAETTAISSKYSAWIRQLPIHESQRIKVGDLLVKLDEEEIVANLKSVQAQLNAALKKYEYDQGLYERNLSLYDIGGLSQQELEASDVTRSTAQAAVNDLQQKIIGLKSQLKYMNIKAPFDAIVGTILLHPGDLASPGRSILTLNSLSQKLIVSFVPESAELQTGQMVLYQGERVGRISRIYNDAQNGLAVAEIVPDKQLNLPSGSYLTVSIVTKTATGCSIPLQSLLHRDQGSSIMTYQEDHFSEIAVSVQVKDDSFAIISPCVNHPVALATEAKLSLLPVYGEVRISSGSTDEK</sequence>
<dbReference type="AlphaFoldDB" id="A0A1H4DRJ4"/>
<keyword evidence="3" id="KW-1185">Reference proteome</keyword>
<comment type="similarity">
    <text evidence="1">Belongs to the membrane fusion protein (MFP) (TC 8.A.1) family.</text>
</comment>
<dbReference type="PANTHER" id="PTHR30469:SF15">
    <property type="entry name" value="HLYD FAMILY OF SECRETION PROTEINS"/>
    <property type="match status" value="1"/>
</dbReference>
<dbReference type="STRING" id="37625.SAMN05660420_03067"/>
<dbReference type="GO" id="GO:1990281">
    <property type="term" value="C:efflux pump complex"/>
    <property type="evidence" value="ECO:0007669"/>
    <property type="project" value="TreeGrafter"/>
</dbReference>
<reference evidence="2 3" key="1">
    <citation type="submission" date="2016-10" db="EMBL/GenBank/DDBJ databases">
        <authorList>
            <person name="de Groot N.N."/>
        </authorList>
    </citation>
    <scope>NUCLEOTIDE SEQUENCE [LARGE SCALE GENOMIC DNA]</scope>
    <source>
        <strain evidence="2 3">DSM 7343</strain>
    </source>
</reference>
<evidence type="ECO:0000256" key="1">
    <source>
        <dbReference type="ARBA" id="ARBA00009477"/>
    </source>
</evidence>
<protein>
    <submittedName>
        <fullName evidence="2">RND family efflux transporter, MFP subunit</fullName>
    </submittedName>
</protein>
<dbReference type="NCBIfam" id="TIGR01730">
    <property type="entry name" value="RND_mfp"/>
    <property type="match status" value="1"/>
</dbReference>
<evidence type="ECO:0000313" key="2">
    <source>
        <dbReference type="EMBL" id="SEA75196.1"/>
    </source>
</evidence>
<dbReference type="GO" id="GO:0015562">
    <property type="term" value="F:efflux transmembrane transporter activity"/>
    <property type="evidence" value="ECO:0007669"/>
    <property type="project" value="TreeGrafter"/>
</dbReference>
<dbReference type="SUPFAM" id="SSF111369">
    <property type="entry name" value="HlyD-like secretion proteins"/>
    <property type="match status" value="1"/>
</dbReference>
<dbReference type="RefSeq" id="WP_092350425.1">
    <property type="nucleotide sequence ID" value="NZ_FNQN01000011.1"/>
</dbReference>
<proteinExistence type="inferred from homology"/>
<gene>
    <name evidence="2" type="ORF">SAMN05660420_03067</name>
</gene>